<reference evidence="2 3" key="1">
    <citation type="submission" date="2019-12" db="EMBL/GenBank/DDBJ databases">
        <title>Deinococcus sp. HMF7620 Genome sequencing and assembly.</title>
        <authorList>
            <person name="Kang H."/>
            <person name="Kim H."/>
            <person name="Joh K."/>
        </authorList>
    </citation>
    <scope>NUCLEOTIDE SEQUENCE [LARGE SCALE GENOMIC DNA]</scope>
    <source>
        <strain evidence="2 3">HMF7620</strain>
    </source>
</reference>
<feature type="domain" description="BIG2" evidence="1">
    <location>
        <begin position="150"/>
        <end position="197"/>
    </location>
</feature>
<evidence type="ECO:0000259" key="1">
    <source>
        <dbReference type="Pfam" id="PF02368"/>
    </source>
</evidence>
<evidence type="ECO:0000313" key="2">
    <source>
        <dbReference type="EMBL" id="MVN89346.1"/>
    </source>
</evidence>
<proteinExistence type="predicted"/>
<dbReference type="RefSeq" id="WP_157461604.1">
    <property type="nucleotide sequence ID" value="NZ_WQLB01000056.1"/>
</dbReference>
<keyword evidence="3" id="KW-1185">Reference proteome</keyword>
<organism evidence="2 3">
    <name type="scientific">Deinococcus arboris</name>
    <dbReference type="NCBI Taxonomy" id="2682977"/>
    <lineage>
        <taxon>Bacteria</taxon>
        <taxon>Thermotogati</taxon>
        <taxon>Deinococcota</taxon>
        <taxon>Deinococci</taxon>
        <taxon>Deinococcales</taxon>
        <taxon>Deinococcaceae</taxon>
        <taxon>Deinococcus</taxon>
    </lineage>
</organism>
<accession>A0A7C9IFD0</accession>
<name>A0A7C9IFD0_9DEIO</name>
<dbReference type="Proteomes" id="UP000483286">
    <property type="component" value="Unassembled WGS sequence"/>
</dbReference>
<protein>
    <recommendedName>
        <fullName evidence="1">BIG2 domain-containing protein</fullName>
    </recommendedName>
</protein>
<gene>
    <name evidence="2" type="ORF">GO986_21665</name>
</gene>
<dbReference type="InterPro" id="IPR003343">
    <property type="entry name" value="Big_2"/>
</dbReference>
<comment type="caution">
    <text evidence="2">The sequence shown here is derived from an EMBL/GenBank/DDBJ whole genome shotgun (WGS) entry which is preliminary data.</text>
</comment>
<evidence type="ECO:0000313" key="3">
    <source>
        <dbReference type="Proteomes" id="UP000483286"/>
    </source>
</evidence>
<dbReference type="Gene3D" id="2.60.40.1080">
    <property type="match status" value="1"/>
</dbReference>
<dbReference type="SUPFAM" id="SSF49373">
    <property type="entry name" value="Invasin/intimin cell-adhesion fragments"/>
    <property type="match status" value="1"/>
</dbReference>
<dbReference type="AlphaFoldDB" id="A0A7C9IFD0"/>
<dbReference type="EMBL" id="WQLB01000056">
    <property type="protein sequence ID" value="MVN89346.1"/>
    <property type="molecule type" value="Genomic_DNA"/>
</dbReference>
<dbReference type="InterPro" id="IPR008964">
    <property type="entry name" value="Invasin/intimin_cell_adhesion"/>
</dbReference>
<dbReference type="Pfam" id="PF02368">
    <property type="entry name" value="Big_2"/>
    <property type="match status" value="1"/>
</dbReference>
<sequence length="218" mass="23241">MNPWWLGLTLLAAVPALGQLQPLPGKTPITVCPGLIQPAVSVTLKNERGQVLHHAGGSASQVTVQREGAGRYAVTVQRRWYQSVTVRGTHVLEDRCGPTRATPVTVHLRPVPGAPPIRAFIILGPTSGTSVIGFWPYFQRHRTFLDAPGSVSREVIWSSSDSAVATVDSAGMLRSVCSREVGWATITATLKAEPSVQASIRFSRGGGGMVCPRGAVDR</sequence>